<dbReference type="InterPro" id="IPR018062">
    <property type="entry name" value="HTH_AraC-typ_CS"/>
</dbReference>
<keyword evidence="13" id="KW-0472">Membrane</keyword>
<keyword evidence="3 12" id="KW-0597">Phosphoprotein</keyword>
<evidence type="ECO:0000256" key="11">
    <source>
        <dbReference type="ARBA" id="ARBA00023163"/>
    </source>
</evidence>
<evidence type="ECO:0000256" key="13">
    <source>
        <dbReference type="SAM" id="Phobius"/>
    </source>
</evidence>
<dbReference type="InterPro" id="IPR009057">
    <property type="entry name" value="Homeodomain-like_sf"/>
</dbReference>
<dbReference type="SUPFAM" id="SSF47384">
    <property type="entry name" value="Homodimeric domain of signal transducing histidine kinase"/>
    <property type="match status" value="1"/>
</dbReference>
<dbReference type="Gene3D" id="1.10.287.130">
    <property type="match status" value="1"/>
</dbReference>
<feature type="domain" description="Histidine kinase" evidence="15">
    <location>
        <begin position="813"/>
        <end position="1034"/>
    </location>
</feature>
<dbReference type="SMART" id="SM00388">
    <property type="entry name" value="HisKA"/>
    <property type="match status" value="1"/>
</dbReference>
<evidence type="ECO:0000259" key="16">
    <source>
        <dbReference type="PROSITE" id="PS50110"/>
    </source>
</evidence>
<dbReference type="SUPFAM" id="SSF46689">
    <property type="entry name" value="Homeodomain-like"/>
    <property type="match status" value="1"/>
</dbReference>
<dbReference type="FunFam" id="2.60.40.10:FF:000791">
    <property type="entry name" value="Two-component system sensor histidine kinase/response regulator"/>
    <property type="match status" value="1"/>
</dbReference>
<dbReference type="InterPro" id="IPR011006">
    <property type="entry name" value="CheY-like_superfamily"/>
</dbReference>
<evidence type="ECO:0000256" key="8">
    <source>
        <dbReference type="ARBA" id="ARBA00023012"/>
    </source>
</evidence>
<dbReference type="Proteomes" id="UP000627292">
    <property type="component" value="Unassembled WGS sequence"/>
</dbReference>
<feature type="domain" description="HTH araC/xylS-type" evidence="14">
    <location>
        <begin position="1208"/>
        <end position="1307"/>
    </location>
</feature>
<keyword evidence="5" id="KW-0547">Nucleotide-binding</keyword>
<dbReference type="CDD" id="cd17574">
    <property type="entry name" value="REC_OmpR"/>
    <property type="match status" value="1"/>
</dbReference>
<dbReference type="Pfam" id="PF00072">
    <property type="entry name" value="Response_reg"/>
    <property type="match status" value="1"/>
</dbReference>
<evidence type="ECO:0000256" key="4">
    <source>
        <dbReference type="ARBA" id="ARBA00022679"/>
    </source>
</evidence>
<keyword evidence="13" id="KW-1133">Transmembrane helix</keyword>
<evidence type="ECO:0000256" key="1">
    <source>
        <dbReference type="ARBA" id="ARBA00000085"/>
    </source>
</evidence>
<dbReference type="SUPFAM" id="SSF50998">
    <property type="entry name" value="Quinoprotein alcohol dehydrogenase-like"/>
    <property type="match status" value="1"/>
</dbReference>
<reference evidence="17" key="1">
    <citation type="journal article" date="2014" name="Int. J. Syst. Evol. Microbiol.">
        <title>Complete genome sequence of Corynebacterium casei LMG S-19264T (=DSM 44701T), isolated from a smear-ripened cheese.</title>
        <authorList>
            <consortium name="US DOE Joint Genome Institute (JGI-PGF)"/>
            <person name="Walter F."/>
            <person name="Albersmeier A."/>
            <person name="Kalinowski J."/>
            <person name="Ruckert C."/>
        </authorList>
    </citation>
    <scope>NUCLEOTIDE SEQUENCE</scope>
    <source>
        <strain evidence="17">CGMCC 1.15290</strain>
    </source>
</reference>
<dbReference type="PROSITE" id="PS01124">
    <property type="entry name" value="HTH_ARAC_FAMILY_2"/>
    <property type="match status" value="1"/>
</dbReference>
<evidence type="ECO:0000313" key="18">
    <source>
        <dbReference type="Proteomes" id="UP000627292"/>
    </source>
</evidence>
<dbReference type="SUPFAM" id="SSF52172">
    <property type="entry name" value="CheY-like"/>
    <property type="match status" value="1"/>
</dbReference>
<dbReference type="Gene3D" id="1.10.10.60">
    <property type="entry name" value="Homeodomain-like"/>
    <property type="match status" value="2"/>
</dbReference>
<dbReference type="Gene3D" id="2.130.10.10">
    <property type="entry name" value="YVTN repeat-like/Quinoprotein amine dehydrogenase"/>
    <property type="match status" value="4"/>
</dbReference>
<dbReference type="InterPro" id="IPR036890">
    <property type="entry name" value="HATPase_C_sf"/>
</dbReference>
<dbReference type="InterPro" id="IPR015943">
    <property type="entry name" value="WD40/YVTN_repeat-like_dom_sf"/>
</dbReference>
<evidence type="ECO:0000256" key="7">
    <source>
        <dbReference type="ARBA" id="ARBA00022840"/>
    </source>
</evidence>
<dbReference type="Pfam" id="PF02518">
    <property type="entry name" value="HATPase_c"/>
    <property type="match status" value="1"/>
</dbReference>
<dbReference type="InterPro" id="IPR001789">
    <property type="entry name" value="Sig_transdc_resp-reg_receiver"/>
</dbReference>
<dbReference type="Gene3D" id="3.40.50.2300">
    <property type="match status" value="1"/>
</dbReference>
<keyword evidence="13" id="KW-0812">Transmembrane</keyword>
<dbReference type="InterPro" id="IPR018060">
    <property type="entry name" value="HTH_AraC"/>
</dbReference>
<reference evidence="17" key="2">
    <citation type="submission" date="2020-09" db="EMBL/GenBank/DDBJ databases">
        <authorList>
            <person name="Sun Q."/>
            <person name="Zhou Y."/>
        </authorList>
    </citation>
    <scope>NUCLEOTIDE SEQUENCE</scope>
    <source>
        <strain evidence="17">CGMCC 1.15290</strain>
    </source>
</reference>
<accession>A0A917IS41</accession>
<dbReference type="GO" id="GO:0000155">
    <property type="term" value="F:phosphorelay sensor kinase activity"/>
    <property type="evidence" value="ECO:0007669"/>
    <property type="project" value="InterPro"/>
</dbReference>
<protein>
    <recommendedName>
        <fullName evidence="2">histidine kinase</fullName>
        <ecNumber evidence="2">2.7.13.3</ecNumber>
    </recommendedName>
</protein>
<evidence type="ECO:0000259" key="14">
    <source>
        <dbReference type="PROSITE" id="PS01124"/>
    </source>
</evidence>
<dbReference type="InterPro" id="IPR011047">
    <property type="entry name" value="Quinoprotein_ADH-like_sf"/>
</dbReference>
<dbReference type="GO" id="GO:0005524">
    <property type="term" value="F:ATP binding"/>
    <property type="evidence" value="ECO:0007669"/>
    <property type="project" value="UniProtKB-KW"/>
</dbReference>
<dbReference type="InterPro" id="IPR003661">
    <property type="entry name" value="HisK_dim/P_dom"/>
</dbReference>
<dbReference type="InterPro" id="IPR011123">
    <property type="entry name" value="Y_Y_Y"/>
</dbReference>
<evidence type="ECO:0000256" key="3">
    <source>
        <dbReference type="ARBA" id="ARBA00022553"/>
    </source>
</evidence>
<dbReference type="PANTHER" id="PTHR43547">
    <property type="entry name" value="TWO-COMPONENT HISTIDINE KINASE"/>
    <property type="match status" value="1"/>
</dbReference>
<dbReference type="PANTHER" id="PTHR43547:SF2">
    <property type="entry name" value="HYBRID SIGNAL TRANSDUCTION HISTIDINE KINASE C"/>
    <property type="match status" value="1"/>
</dbReference>
<dbReference type="Gene3D" id="2.60.40.10">
    <property type="entry name" value="Immunoglobulins"/>
    <property type="match status" value="1"/>
</dbReference>
<dbReference type="GO" id="GO:0043565">
    <property type="term" value="F:sequence-specific DNA binding"/>
    <property type="evidence" value="ECO:0007669"/>
    <property type="project" value="InterPro"/>
</dbReference>
<dbReference type="Pfam" id="PF12833">
    <property type="entry name" value="HTH_18"/>
    <property type="match status" value="1"/>
</dbReference>
<dbReference type="EC" id="2.7.13.3" evidence="2"/>
<evidence type="ECO:0000256" key="9">
    <source>
        <dbReference type="ARBA" id="ARBA00023015"/>
    </source>
</evidence>
<evidence type="ECO:0000256" key="2">
    <source>
        <dbReference type="ARBA" id="ARBA00012438"/>
    </source>
</evidence>
<dbReference type="Gene3D" id="3.30.565.10">
    <property type="entry name" value="Histidine kinase-like ATPase, C-terminal domain"/>
    <property type="match status" value="1"/>
</dbReference>
<dbReference type="FunFam" id="1.10.287.130:FF:000045">
    <property type="entry name" value="Two-component system sensor histidine kinase/response regulator"/>
    <property type="match status" value="1"/>
</dbReference>
<evidence type="ECO:0000256" key="6">
    <source>
        <dbReference type="ARBA" id="ARBA00022777"/>
    </source>
</evidence>
<dbReference type="PROSITE" id="PS50109">
    <property type="entry name" value="HIS_KIN"/>
    <property type="match status" value="1"/>
</dbReference>
<evidence type="ECO:0000256" key="12">
    <source>
        <dbReference type="PROSITE-ProRule" id="PRU00169"/>
    </source>
</evidence>
<dbReference type="SUPFAM" id="SSF55874">
    <property type="entry name" value="ATPase domain of HSP90 chaperone/DNA topoisomerase II/histidine kinase"/>
    <property type="match status" value="1"/>
</dbReference>
<dbReference type="PROSITE" id="PS50110">
    <property type="entry name" value="RESPONSE_REGULATORY"/>
    <property type="match status" value="1"/>
</dbReference>
<gene>
    <name evidence="17" type="ORF">GCM10011379_07460</name>
</gene>
<keyword evidence="9" id="KW-0805">Transcription regulation</keyword>
<keyword evidence="6 17" id="KW-0418">Kinase</keyword>
<keyword evidence="8" id="KW-0902">Two-component regulatory system</keyword>
<dbReference type="GO" id="GO:0003700">
    <property type="term" value="F:DNA-binding transcription factor activity"/>
    <property type="evidence" value="ECO:0007669"/>
    <property type="project" value="InterPro"/>
</dbReference>
<name>A0A917IS41_9BACT</name>
<sequence>MVNDMLRDKFGWMWFATEDGLNRFNGTQFIIYRHKPNDTTSISANDINCLYEDKAGNLWIGTNGGYLDLYDRKKDAFEHIGSYSGAKVLNSAIKTICSDTSGNLWIGDYSGLHQLNPATKEITNIPLNTNASSSSTRISVISVFEDSRNRLWVGTNQGLLLYNKQQKQFHPLETGSAHELQKNAIETITEDKQGNIWIGCASGLYRIDGNSNTIIPLIKDNATHCTAIDSGSRIWAGTEDGLYIIDNATKNAIRLAPDMRDPHSLNQKSVRAVYIDKQDICWVATLRGGVYKYDRGQPLFQYRQSNPFDINSLRSPAVTSLVETESDHLYVGSDGGGVQLFNHRTGLFSPIPFYPPGNCSPEKLKVLSLEKGSRDELWVGTFSNGLFCVNPFTGKTKQFTTANGLGNNAIFCLKKDSKGNIWIGSNGGGVNAYNPVTGIMKHYTSKPDTGEIRLPLNGYIRAIIEDAKGRIWIGSHGTGIAMLDPASNQCVVYNRFNSGLPSNVVISLLEDRKGNIWIGTLGGGLSIFDSTTHRFKSFAAKENLSNDVVYKIVEDDKGLLWLSTNQGISSFDVNKKHFANYNHYNGIQQDNFISGSGLQLKDGTILFGGMDGLNYFAPGAILRPLFKPPVVFTGLQVNNQSIAPGNNSPLREHISIARHINLTYHQNFAISFVALDFTSPHQNKYLYQLEGFDKEWVEAGSDLTASYTNIDPGDYTFHIKTYNAEGDIASAATASIYLHITPPFWRSVFAYIFYLLLIISLLLFSRYKTMLRLKRQFATEQEKLLARQTLAQERKEVEVAREMDQLKIKFLTNLSHEFRAPISLILGPVDNLLQSVNNTKAAAQLHMIRRNTRRLLNLVNQLLDFRKLETHELSLHLVSGEITHFVKDVFDSFMDLAERKKITYSFHCHTSNAMVLFDHDKLERILFNLLSNAFKFTPAGGSIDLHLESAGFTSEGVTIYSIKITDTGIGIPPDKKDRIFERYFQSHTSPFSQQGSGIGLSITHEFIKMHGGSIEVNSEPGNGADFTITLPLIPAEQQPILTVDNWKSEDVEVAANENLPLILLAEDDEDFRFYLKDNLKNHFSILEASNGEQGWKKTLARHPLVVISDVNMPEVDGFQLLEKIKADKRTSHIPVIMLTALSGEEALLQAFSLGASDYVTKPFNFQVLLARINSLVSLKTTLKTTYTKQITVEVPESETPSDDNLLIKKLRLYIENNISDTSLSVEGVSKEMGMSRSSLYNKMLELTGLSPIEYIRNIKLEKAAFLLEKTDMNIAQVAYSTGFATPNYFAKSFKAKYQMLPSEFVNRKRKNGK</sequence>
<evidence type="ECO:0000256" key="5">
    <source>
        <dbReference type="ARBA" id="ARBA00022741"/>
    </source>
</evidence>
<comment type="catalytic activity">
    <reaction evidence="1">
        <text>ATP + protein L-histidine = ADP + protein N-phospho-L-histidine.</text>
        <dbReference type="EC" id="2.7.13.3"/>
    </reaction>
</comment>
<dbReference type="InterPro" id="IPR013783">
    <property type="entry name" value="Ig-like_fold"/>
</dbReference>
<keyword evidence="10" id="KW-0238">DNA-binding</keyword>
<keyword evidence="7" id="KW-0067">ATP-binding</keyword>
<feature type="transmembrane region" description="Helical" evidence="13">
    <location>
        <begin position="744"/>
        <end position="765"/>
    </location>
</feature>
<keyword evidence="11" id="KW-0804">Transcription</keyword>
<organism evidence="17 18">
    <name type="scientific">Filimonas zeae</name>
    <dbReference type="NCBI Taxonomy" id="1737353"/>
    <lineage>
        <taxon>Bacteria</taxon>
        <taxon>Pseudomonadati</taxon>
        <taxon>Bacteroidota</taxon>
        <taxon>Chitinophagia</taxon>
        <taxon>Chitinophagales</taxon>
        <taxon>Chitinophagaceae</taxon>
        <taxon>Filimonas</taxon>
    </lineage>
</organism>
<dbReference type="PRINTS" id="PR00344">
    <property type="entry name" value="BCTRLSENSOR"/>
</dbReference>
<keyword evidence="4" id="KW-0808">Transferase</keyword>
<comment type="caution">
    <text evidence="17">The sequence shown here is derived from an EMBL/GenBank/DDBJ whole genome shotgun (WGS) entry which is preliminary data.</text>
</comment>
<feature type="modified residue" description="4-aspartylphosphate" evidence="12">
    <location>
        <position position="1109"/>
    </location>
</feature>
<keyword evidence="18" id="KW-1185">Reference proteome</keyword>
<dbReference type="SMART" id="SM00448">
    <property type="entry name" value="REC"/>
    <property type="match status" value="1"/>
</dbReference>
<evidence type="ECO:0000313" key="17">
    <source>
        <dbReference type="EMBL" id="GGH60035.1"/>
    </source>
</evidence>
<dbReference type="FunFam" id="3.30.565.10:FF:000037">
    <property type="entry name" value="Hybrid sensor histidine kinase/response regulator"/>
    <property type="match status" value="1"/>
</dbReference>
<feature type="domain" description="Response regulatory" evidence="16">
    <location>
        <begin position="1061"/>
        <end position="1176"/>
    </location>
</feature>
<dbReference type="SMART" id="SM00387">
    <property type="entry name" value="HATPase_c"/>
    <property type="match status" value="1"/>
</dbReference>
<dbReference type="SUPFAM" id="SSF63829">
    <property type="entry name" value="Calcium-dependent phosphotriesterase"/>
    <property type="match status" value="1"/>
</dbReference>
<dbReference type="CDD" id="cd00082">
    <property type="entry name" value="HisKA"/>
    <property type="match status" value="1"/>
</dbReference>
<dbReference type="Pfam" id="PF00512">
    <property type="entry name" value="HisKA"/>
    <property type="match status" value="1"/>
</dbReference>
<dbReference type="PROSITE" id="PS00041">
    <property type="entry name" value="HTH_ARAC_FAMILY_1"/>
    <property type="match status" value="1"/>
</dbReference>
<proteinExistence type="predicted"/>
<dbReference type="Pfam" id="PF07495">
    <property type="entry name" value="Y_Y_Y"/>
    <property type="match status" value="1"/>
</dbReference>
<dbReference type="EMBL" id="BMIB01000001">
    <property type="protein sequence ID" value="GGH60035.1"/>
    <property type="molecule type" value="Genomic_DNA"/>
</dbReference>
<dbReference type="InterPro" id="IPR003594">
    <property type="entry name" value="HATPase_dom"/>
</dbReference>
<dbReference type="InterPro" id="IPR011110">
    <property type="entry name" value="Reg_prop"/>
</dbReference>
<dbReference type="InterPro" id="IPR036097">
    <property type="entry name" value="HisK_dim/P_sf"/>
</dbReference>
<dbReference type="Pfam" id="PF07494">
    <property type="entry name" value="Reg_prop"/>
    <property type="match status" value="7"/>
</dbReference>
<dbReference type="InterPro" id="IPR004358">
    <property type="entry name" value="Sig_transdc_His_kin-like_C"/>
</dbReference>
<dbReference type="SMART" id="SM00342">
    <property type="entry name" value="HTH_ARAC"/>
    <property type="match status" value="1"/>
</dbReference>
<evidence type="ECO:0000259" key="15">
    <source>
        <dbReference type="PROSITE" id="PS50109"/>
    </source>
</evidence>
<evidence type="ECO:0000256" key="10">
    <source>
        <dbReference type="ARBA" id="ARBA00023125"/>
    </source>
</evidence>
<dbReference type="InterPro" id="IPR005467">
    <property type="entry name" value="His_kinase_dom"/>
</dbReference>